<dbReference type="GO" id="GO:0005886">
    <property type="term" value="C:plasma membrane"/>
    <property type="evidence" value="ECO:0007669"/>
    <property type="project" value="TreeGrafter"/>
</dbReference>
<dbReference type="InterPro" id="IPR050357">
    <property type="entry name" value="Arrestin_domain-protein"/>
</dbReference>
<dbReference type="InterPro" id="IPR024391">
    <property type="entry name" value="LDB19_N"/>
</dbReference>
<feature type="compositionally biased region" description="Polar residues" evidence="1">
    <location>
        <begin position="468"/>
        <end position="492"/>
    </location>
</feature>
<dbReference type="PANTHER" id="PTHR11188">
    <property type="entry name" value="ARRESTIN DOMAIN CONTAINING PROTEIN"/>
    <property type="match status" value="1"/>
</dbReference>
<dbReference type="GO" id="GO:0031625">
    <property type="term" value="F:ubiquitin protein ligase binding"/>
    <property type="evidence" value="ECO:0007669"/>
    <property type="project" value="TreeGrafter"/>
</dbReference>
<dbReference type="OrthoDB" id="3832628at2759"/>
<feature type="region of interest" description="Disordered" evidence="1">
    <location>
        <begin position="225"/>
        <end position="261"/>
    </location>
</feature>
<proteinExistence type="predicted"/>
<feature type="compositionally biased region" description="Low complexity" evidence="1">
    <location>
        <begin position="555"/>
        <end position="568"/>
    </location>
</feature>
<evidence type="ECO:0000259" key="2">
    <source>
        <dbReference type="Pfam" id="PF13002"/>
    </source>
</evidence>
<dbReference type="Proteomes" id="UP000000707">
    <property type="component" value="Unassembled WGS sequence"/>
</dbReference>
<feature type="compositionally biased region" description="Polar residues" evidence="1">
    <location>
        <begin position="534"/>
        <end position="554"/>
    </location>
</feature>
<dbReference type="EMBL" id="GL996510">
    <property type="protein sequence ID" value="EGV66471.1"/>
    <property type="molecule type" value="Genomic_DNA"/>
</dbReference>
<organism evidence="4">
    <name type="scientific">Candida tenuis (strain ATCC 10573 / BCRC 21748 / CBS 615 / JCM 9827 / NBRC 10315 / NRRL Y-1498 / VKM Y-70)</name>
    <name type="common">Yeast</name>
    <name type="synonym">Yamadazyma tenuis</name>
    <dbReference type="NCBI Taxonomy" id="590646"/>
    <lineage>
        <taxon>Eukaryota</taxon>
        <taxon>Fungi</taxon>
        <taxon>Dikarya</taxon>
        <taxon>Ascomycota</taxon>
        <taxon>Saccharomycotina</taxon>
        <taxon>Pichiomycetes</taxon>
        <taxon>Debaryomycetaceae</taxon>
        <taxon>Yamadazyma</taxon>
    </lineage>
</organism>
<dbReference type="Pfam" id="PF13002">
    <property type="entry name" value="LDB19"/>
    <property type="match status" value="1"/>
</dbReference>
<feature type="region of interest" description="Disordered" evidence="1">
    <location>
        <begin position="289"/>
        <end position="356"/>
    </location>
</feature>
<dbReference type="STRING" id="590646.G3AW73"/>
<feature type="region of interest" description="Disordered" evidence="1">
    <location>
        <begin position="528"/>
        <end position="574"/>
    </location>
</feature>
<name>G3AW73_CANTC</name>
<dbReference type="PANTHER" id="PTHR11188:SF76">
    <property type="entry name" value="PROTEIN LDB19"/>
    <property type="match status" value="1"/>
</dbReference>
<keyword evidence="4" id="KW-1185">Reference proteome</keyword>
<dbReference type="Gene3D" id="2.60.40.640">
    <property type="match status" value="1"/>
</dbReference>
<evidence type="ECO:0000256" key="1">
    <source>
        <dbReference type="SAM" id="MobiDB-lite"/>
    </source>
</evidence>
<feature type="compositionally biased region" description="Low complexity" evidence="1">
    <location>
        <begin position="330"/>
        <end position="352"/>
    </location>
</feature>
<dbReference type="eggNOG" id="ENOG502QS9U">
    <property type="taxonomic scope" value="Eukaryota"/>
</dbReference>
<reference evidence="3 4" key="1">
    <citation type="journal article" date="2011" name="Proc. Natl. Acad. Sci. U.S.A.">
        <title>Comparative genomics of xylose-fermenting fungi for enhanced biofuel production.</title>
        <authorList>
            <person name="Wohlbach D.J."/>
            <person name="Kuo A."/>
            <person name="Sato T.K."/>
            <person name="Potts K.M."/>
            <person name="Salamov A.A."/>
            <person name="LaButti K.M."/>
            <person name="Sun H."/>
            <person name="Clum A."/>
            <person name="Pangilinan J.L."/>
            <person name="Lindquist E.A."/>
            <person name="Lucas S."/>
            <person name="Lapidus A."/>
            <person name="Jin M."/>
            <person name="Gunawan C."/>
            <person name="Balan V."/>
            <person name="Dale B.E."/>
            <person name="Jeffries T.W."/>
            <person name="Zinkel R."/>
            <person name="Barry K.W."/>
            <person name="Grigoriev I.V."/>
            <person name="Gasch A.P."/>
        </authorList>
    </citation>
    <scope>NUCLEOTIDE SEQUENCE [LARGE SCALE GENOMIC DNA]</scope>
    <source>
        <strain evidence="4">ATCC 10573 / BCRC 21748 / CBS 615 / JCM 9827 / NBRC 10315 / NRRL Y-1498 / VKM Y-70</strain>
    </source>
</reference>
<protein>
    <recommendedName>
        <fullName evidence="2">LDB19 N-terminal domain-containing protein</fullName>
    </recommendedName>
</protein>
<dbReference type="InterPro" id="IPR014752">
    <property type="entry name" value="Arrestin-like_C"/>
</dbReference>
<accession>G3AW73</accession>
<dbReference type="AlphaFoldDB" id="G3AW73"/>
<dbReference type="GO" id="GO:0070086">
    <property type="term" value="P:ubiquitin-dependent endocytosis"/>
    <property type="evidence" value="ECO:0007669"/>
    <property type="project" value="TreeGrafter"/>
</dbReference>
<dbReference type="GO" id="GO:0030674">
    <property type="term" value="F:protein-macromolecule adaptor activity"/>
    <property type="evidence" value="ECO:0007669"/>
    <property type="project" value="TreeGrafter"/>
</dbReference>
<dbReference type="GO" id="GO:0005829">
    <property type="term" value="C:cytosol"/>
    <property type="evidence" value="ECO:0007669"/>
    <property type="project" value="TreeGrafter"/>
</dbReference>
<sequence length="612" mass="65748">MDLAIELESPPAVLYGHETESTGSIVSGLLWINAQEVADVVSVTLSLVQTIHLSRPFLLSSPSVQSCKECNTRENVLARWDVVTARSSFAPGSHAYPFSHLLPGALPPSSKLGSKTSTSYIKYELVAEAVVYAAPVPVKVMLPLHITRSVLKGPDRNSLRVFPPTDVRASAVLPNVVYPKSTFPVELRLDNMNSKSGDRRWRMRKLAWRIEETCKVRAFCCPKHQSKLRTSEDAQRRSKVLTPKSKAGAHHSTIQTTVMLAPDTSVIEESGGRDPENSASGLNGAPAVAVDTEEVEQSAPTRAVENFDEDFGSRARGASESSHGPRVRGGSESSNAPSPSPASTPHTTPGSPDDLHLYVSETRTVSHGDLKSGWKSDFAATGKIDLVANINCMNVSTGLVKTTTRASSLDPGDLYDNLRHGANLSCDIDDPNEGIFVSHLLNIEVIVAEETIPVKKKRVKSSRDLTLEPTSSASSQTADEATSSSSPSQAMGTPTGAARVLRMQFKLNITERSGLGIAWDDEVPPTYEDVRTLSPPTYESSASATPQSRGLQPGSSELQPQSSDSSPLAEPPSAVLRTPGILYGIGSTPGMSIHVDSIDNMLVEDRIQDLRL</sequence>
<evidence type="ECO:0000313" key="3">
    <source>
        <dbReference type="EMBL" id="EGV66471.1"/>
    </source>
</evidence>
<evidence type="ECO:0000313" key="4">
    <source>
        <dbReference type="Proteomes" id="UP000000707"/>
    </source>
</evidence>
<dbReference type="HOGENOM" id="CLU_012509_0_0_1"/>
<gene>
    <name evidence="3" type="ORF">CANTEDRAFT_117366</name>
</gene>
<feature type="domain" description="LDB19 N-terminal" evidence="2">
    <location>
        <begin position="43"/>
        <end position="228"/>
    </location>
</feature>
<feature type="region of interest" description="Disordered" evidence="1">
    <location>
        <begin position="457"/>
        <end position="495"/>
    </location>
</feature>